<name>A0AAD9Q654_ACRCE</name>
<comment type="caution">
    <text evidence="2">The sequence shown here is derived from an EMBL/GenBank/DDBJ whole genome shotgun (WGS) entry which is preliminary data.</text>
</comment>
<evidence type="ECO:0000313" key="2">
    <source>
        <dbReference type="EMBL" id="KAK2555487.1"/>
    </source>
</evidence>
<keyword evidence="1" id="KW-1133">Transmembrane helix</keyword>
<keyword evidence="3" id="KW-1185">Reference proteome</keyword>
<protein>
    <submittedName>
        <fullName evidence="2">Uncharacterized protein</fullName>
    </submittedName>
</protein>
<evidence type="ECO:0000313" key="3">
    <source>
        <dbReference type="Proteomes" id="UP001249851"/>
    </source>
</evidence>
<reference evidence="2" key="1">
    <citation type="journal article" date="2023" name="G3 (Bethesda)">
        <title>Whole genome assembly and annotation of the endangered Caribbean coral Acropora cervicornis.</title>
        <authorList>
            <person name="Selwyn J.D."/>
            <person name="Vollmer S.V."/>
        </authorList>
    </citation>
    <scope>NUCLEOTIDE SEQUENCE</scope>
    <source>
        <strain evidence="2">K2</strain>
    </source>
</reference>
<evidence type="ECO:0000256" key="1">
    <source>
        <dbReference type="SAM" id="Phobius"/>
    </source>
</evidence>
<feature type="non-terminal residue" evidence="2">
    <location>
        <position position="1"/>
    </location>
</feature>
<keyword evidence="1" id="KW-0472">Membrane</keyword>
<feature type="transmembrane region" description="Helical" evidence="1">
    <location>
        <begin position="32"/>
        <end position="56"/>
    </location>
</feature>
<accession>A0AAD9Q654</accession>
<gene>
    <name evidence="2" type="ORF">P5673_022825</name>
</gene>
<reference evidence="2" key="2">
    <citation type="journal article" date="2023" name="Science">
        <title>Genomic signatures of disease resistance in endangered staghorn corals.</title>
        <authorList>
            <person name="Vollmer S.V."/>
            <person name="Selwyn J.D."/>
            <person name="Despard B.A."/>
            <person name="Roesel C.L."/>
        </authorList>
    </citation>
    <scope>NUCLEOTIDE SEQUENCE</scope>
    <source>
        <strain evidence="2">K2</strain>
    </source>
</reference>
<dbReference type="AlphaFoldDB" id="A0AAD9Q654"/>
<dbReference type="Proteomes" id="UP001249851">
    <property type="component" value="Unassembled WGS sequence"/>
</dbReference>
<dbReference type="EMBL" id="JARQWQ010000062">
    <property type="protein sequence ID" value="KAK2555487.1"/>
    <property type="molecule type" value="Genomic_DNA"/>
</dbReference>
<sequence>MDPQKAILQAGTVVEHVRLGLCEFPRILLESWLWIACSPMVHLIISFLTAFAIGTLECVPINRGRPKFEITSISGDLHLQCIKVSGIPYPLGVTFEQGKLIT</sequence>
<proteinExistence type="predicted"/>
<organism evidence="2 3">
    <name type="scientific">Acropora cervicornis</name>
    <name type="common">Staghorn coral</name>
    <dbReference type="NCBI Taxonomy" id="6130"/>
    <lineage>
        <taxon>Eukaryota</taxon>
        <taxon>Metazoa</taxon>
        <taxon>Cnidaria</taxon>
        <taxon>Anthozoa</taxon>
        <taxon>Hexacorallia</taxon>
        <taxon>Scleractinia</taxon>
        <taxon>Astrocoeniina</taxon>
        <taxon>Acroporidae</taxon>
        <taxon>Acropora</taxon>
    </lineage>
</organism>
<keyword evidence="1" id="KW-0812">Transmembrane</keyword>